<dbReference type="AlphaFoldDB" id="K9UAV0"/>
<dbReference type="PATRIC" id="fig|1173020.3.peg.1158"/>
<dbReference type="OrthoDB" id="9801383at2"/>
<evidence type="ECO:0000313" key="1">
    <source>
        <dbReference type="EMBL" id="AFY92237.1"/>
    </source>
</evidence>
<name>K9UAV0_CHAP6</name>
<dbReference type="PANTHER" id="PTHR35399">
    <property type="entry name" value="SLR8030 PROTEIN"/>
    <property type="match status" value="1"/>
</dbReference>
<dbReference type="EMBL" id="CP003600">
    <property type="protein sequence ID" value="AFY92237.1"/>
    <property type="molecule type" value="Genomic_DNA"/>
</dbReference>
<dbReference type="STRING" id="1173020.Cha6605_0997"/>
<dbReference type="eggNOG" id="COG3211">
    <property type="taxonomic scope" value="Bacteria"/>
</dbReference>
<dbReference type="Proteomes" id="UP000010366">
    <property type="component" value="Chromosome"/>
</dbReference>
<dbReference type="InterPro" id="IPR008557">
    <property type="entry name" value="PhoX"/>
</dbReference>
<protein>
    <submittedName>
        <fullName evidence="1">Putative phosphatase</fullName>
    </submittedName>
</protein>
<dbReference type="Pfam" id="PF05787">
    <property type="entry name" value="PhoX"/>
    <property type="match status" value="1"/>
</dbReference>
<dbReference type="HOGENOM" id="CLU_045986_1_0_3"/>
<evidence type="ECO:0000313" key="2">
    <source>
        <dbReference type="Proteomes" id="UP000010366"/>
    </source>
</evidence>
<dbReference type="RefSeq" id="WP_015158427.1">
    <property type="nucleotide sequence ID" value="NC_019697.1"/>
</dbReference>
<dbReference type="KEGG" id="cmp:Cha6605_0997"/>
<dbReference type="PROSITE" id="PS51318">
    <property type="entry name" value="TAT"/>
    <property type="match status" value="1"/>
</dbReference>
<dbReference type="InterPro" id="IPR006311">
    <property type="entry name" value="TAT_signal"/>
</dbReference>
<dbReference type="PANTHER" id="PTHR35399:SF4">
    <property type="entry name" value="MEMBRANE PROTEIN"/>
    <property type="match status" value="1"/>
</dbReference>
<organism evidence="1 2">
    <name type="scientific">Chamaesiphon minutus (strain ATCC 27169 / PCC 6605)</name>
    <dbReference type="NCBI Taxonomy" id="1173020"/>
    <lineage>
        <taxon>Bacteria</taxon>
        <taxon>Bacillati</taxon>
        <taxon>Cyanobacteriota</taxon>
        <taxon>Cyanophyceae</taxon>
        <taxon>Gomontiellales</taxon>
        <taxon>Chamaesiphonaceae</taxon>
        <taxon>Chamaesiphon</taxon>
    </lineage>
</organism>
<keyword evidence="2" id="KW-1185">Reference proteome</keyword>
<proteinExistence type="predicted"/>
<reference evidence="1 2" key="1">
    <citation type="submission" date="2012-05" db="EMBL/GenBank/DDBJ databases">
        <title>Finished chromosome of genome of Chamaesiphon sp. PCC 6605.</title>
        <authorList>
            <consortium name="US DOE Joint Genome Institute"/>
            <person name="Gugger M."/>
            <person name="Coursin T."/>
            <person name="Rippka R."/>
            <person name="Tandeau De Marsac N."/>
            <person name="Huntemann M."/>
            <person name="Wei C.-L."/>
            <person name="Han J."/>
            <person name="Detter J.C."/>
            <person name="Han C."/>
            <person name="Tapia R."/>
            <person name="Chen A."/>
            <person name="Kyrpides N."/>
            <person name="Mavromatis K."/>
            <person name="Markowitz V."/>
            <person name="Szeto E."/>
            <person name="Ivanova N."/>
            <person name="Pagani I."/>
            <person name="Pati A."/>
            <person name="Goodwin L."/>
            <person name="Nordberg H.P."/>
            <person name="Cantor M.N."/>
            <person name="Hua S.X."/>
            <person name="Woyke T."/>
            <person name="Kerfeld C.A."/>
        </authorList>
    </citation>
    <scope>NUCLEOTIDE SEQUENCE [LARGE SCALE GENOMIC DNA]</scope>
    <source>
        <strain evidence="2">ATCC 27169 / PCC 6605</strain>
    </source>
</reference>
<dbReference type="SUPFAM" id="SSF63829">
    <property type="entry name" value="Calcium-dependent phosphotriesterase"/>
    <property type="match status" value="1"/>
</dbReference>
<gene>
    <name evidence="1" type="ORF">Cha6605_0997</name>
</gene>
<sequence>MSISRRHFLTLAGAGTSSSFILAGLESLYRQSVAISVAKSPTVKGYGALVKDPRGILDLPAGFSYKIVSQSGKQMSDGTSVPSNFDGMAAFAGKNGSTILVRNHELRLNDKSRVIAALDRMYDPNCKGGTTTLSIDRNRQLTKEYVSLAGTSVNCSGGKTPWGTWISCEENIAMPGLPDTSKGIVTKPHGYNFEVPINSQTPVLPVPLVAMGRFRHEAIEVDPRTGIVYQTEDDPTGLFYRFIPKQPGKLAAGGILEALKIVGKPQVNTKQNFPLRQKFAVEWVRIEEPNPPENTVRREGFTKGAAQFMRGEGICYVNGSFYFTCTQGGNVLANLTVSPGQEARGNGQIWKYTPGKTAKNGGSIELFLEPNDDTILDMPDNITLAPNGHLIACEDGKGEQRLVGITPQGGVYTFARNARDNSEFAGACFSRDGRTMFVNIYDPGLTLAVWGNWTKV</sequence>
<accession>K9UAV0</accession>